<evidence type="ECO:0000256" key="2">
    <source>
        <dbReference type="SAM" id="Phobius"/>
    </source>
</evidence>
<dbReference type="EMBL" id="CP120629">
    <property type="protein sequence ID" value="WEW59445.1"/>
    <property type="molecule type" value="Genomic_DNA"/>
</dbReference>
<keyword evidence="2" id="KW-0472">Membrane</keyword>
<keyword evidence="4" id="KW-1185">Reference proteome</keyword>
<organism evidence="3 4">
    <name type="scientific">Emydomyces testavorans</name>
    <dbReference type="NCBI Taxonomy" id="2070801"/>
    <lineage>
        <taxon>Eukaryota</taxon>
        <taxon>Fungi</taxon>
        <taxon>Dikarya</taxon>
        <taxon>Ascomycota</taxon>
        <taxon>Pezizomycotina</taxon>
        <taxon>Eurotiomycetes</taxon>
        <taxon>Eurotiomycetidae</taxon>
        <taxon>Onygenales</taxon>
        <taxon>Nannizziopsiaceae</taxon>
        <taxon>Emydomyces</taxon>
    </lineage>
</organism>
<feature type="compositionally biased region" description="Basic and acidic residues" evidence="1">
    <location>
        <begin position="207"/>
        <end position="219"/>
    </location>
</feature>
<evidence type="ECO:0000313" key="4">
    <source>
        <dbReference type="Proteomes" id="UP001219355"/>
    </source>
</evidence>
<dbReference type="Proteomes" id="UP001219355">
    <property type="component" value="Chromosome 3"/>
</dbReference>
<feature type="transmembrane region" description="Helical" evidence="2">
    <location>
        <begin position="6"/>
        <end position="24"/>
    </location>
</feature>
<evidence type="ECO:0000256" key="1">
    <source>
        <dbReference type="SAM" id="MobiDB-lite"/>
    </source>
</evidence>
<sequence>MRWGLFFLVLIFFALLGFIGWVIYTQVRARRAGLPPPTWKSYIPFTSQPATYRDSNFPSPRRGGVVGWIKDRIASLRNKRTYSGAYEEPMGGRAGQPYRGASAGAVADHDEAWDTRVGALEEGPYGQGAGPYGHYEEQEFGTRARREPYDGTGYDARLAKLDGEPERGRSRSRDPEAPARMGLALGDTGKPLENPFEDHNVSSLRDVSPRPEPDGRVGK</sequence>
<accession>A0AAF0DIS1</accession>
<keyword evidence="2" id="KW-0812">Transmembrane</keyword>
<gene>
    <name evidence="3" type="ORF">PRK78_004919</name>
</gene>
<protein>
    <submittedName>
        <fullName evidence="3">Uncharacterized protein</fullName>
    </submittedName>
</protein>
<evidence type="ECO:0000313" key="3">
    <source>
        <dbReference type="EMBL" id="WEW59445.1"/>
    </source>
</evidence>
<feature type="compositionally biased region" description="Basic and acidic residues" evidence="1">
    <location>
        <begin position="157"/>
        <end position="177"/>
    </location>
</feature>
<proteinExistence type="predicted"/>
<name>A0AAF0DIS1_9EURO</name>
<reference evidence="3" key="1">
    <citation type="submission" date="2023-03" db="EMBL/GenBank/DDBJ databases">
        <title>Emydomyces testavorans Genome Sequence.</title>
        <authorList>
            <person name="Hoyer L."/>
        </authorList>
    </citation>
    <scope>NUCLEOTIDE SEQUENCE</scope>
    <source>
        <strain evidence="3">16-2883</strain>
    </source>
</reference>
<dbReference type="AlphaFoldDB" id="A0AAF0DIS1"/>
<keyword evidence="2" id="KW-1133">Transmembrane helix</keyword>
<feature type="region of interest" description="Disordered" evidence="1">
    <location>
        <begin position="146"/>
        <end position="219"/>
    </location>
</feature>